<proteinExistence type="predicted"/>
<protein>
    <submittedName>
        <fullName evidence="8">Phospholipase_D-nuclease N-terminal</fullName>
    </submittedName>
</protein>
<evidence type="ECO:0000313" key="9">
    <source>
        <dbReference type="Proteomes" id="UP000184394"/>
    </source>
</evidence>
<feature type="transmembrane region" description="Helical" evidence="6">
    <location>
        <begin position="12"/>
        <end position="31"/>
    </location>
</feature>
<sequence>MNVDIKEYLPLLIPLIIVQLLLLGYTIYHILKHDKYKRGNRAIWLVVAIIGMEFIGPIIYFIFGKEDD</sequence>
<evidence type="ECO:0000256" key="6">
    <source>
        <dbReference type="SAM" id="Phobius"/>
    </source>
</evidence>
<gene>
    <name evidence="8" type="ORF">SAMN04487860_102334</name>
</gene>
<dbReference type="EMBL" id="FRCT01000002">
    <property type="protein sequence ID" value="SHM27438.1"/>
    <property type="molecule type" value="Genomic_DNA"/>
</dbReference>
<feature type="transmembrane region" description="Helical" evidence="6">
    <location>
        <begin position="43"/>
        <end position="63"/>
    </location>
</feature>
<evidence type="ECO:0000256" key="3">
    <source>
        <dbReference type="ARBA" id="ARBA00022692"/>
    </source>
</evidence>
<comment type="subcellular location">
    <subcellularLocation>
        <location evidence="1">Cell membrane</location>
        <topology evidence="1">Multi-pass membrane protein</topology>
    </subcellularLocation>
</comment>
<dbReference type="Pfam" id="PF13396">
    <property type="entry name" value="PLDc_N"/>
    <property type="match status" value="1"/>
</dbReference>
<feature type="domain" description="Cardiolipin synthase N-terminal" evidence="7">
    <location>
        <begin position="25"/>
        <end position="64"/>
    </location>
</feature>
<evidence type="ECO:0000256" key="5">
    <source>
        <dbReference type="ARBA" id="ARBA00023136"/>
    </source>
</evidence>
<accession>A0A1M7HG71</accession>
<keyword evidence="3 6" id="KW-0812">Transmembrane</keyword>
<organism evidence="8 9">
    <name type="scientific">Ruminococcus flavefaciens</name>
    <dbReference type="NCBI Taxonomy" id="1265"/>
    <lineage>
        <taxon>Bacteria</taxon>
        <taxon>Bacillati</taxon>
        <taxon>Bacillota</taxon>
        <taxon>Clostridia</taxon>
        <taxon>Eubacteriales</taxon>
        <taxon>Oscillospiraceae</taxon>
        <taxon>Ruminococcus</taxon>
    </lineage>
</organism>
<dbReference type="GO" id="GO:0005886">
    <property type="term" value="C:plasma membrane"/>
    <property type="evidence" value="ECO:0007669"/>
    <property type="project" value="UniProtKB-SubCell"/>
</dbReference>
<dbReference type="RefSeq" id="WP_072948924.1">
    <property type="nucleotide sequence ID" value="NZ_FRCT01000002.1"/>
</dbReference>
<dbReference type="AlphaFoldDB" id="A0A1M7HG71"/>
<name>A0A1M7HG71_RUMFL</name>
<evidence type="ECO:0000256" key="2">
    <source>
        <dbReference type="ARBA" id="ARBA00022475"/>
    </source>
</evidence>
<dbReference type="Proteomes" id="UP000184394">
    <property type="component" value="Unassembled WGS sequence"/>
</dbReference>
<dbReference type="OrthoDB" id="3243324at2"/>
<evidence type="ECO:0000256" key="4">
    <source>
        <dbReference type="ARBA" id="ARBA00022989"/>
    </source>
</evidence>
<evidence type="ECO:0000259" key="7">
    <source>
        <dbReference type="Pfam" id="PF13396"/>
    </source>
</evidence>
<evidence type="ECO:0000313" key="8">
    <source>
        <dbReference type="EMBL" id="SHM27438.1"/>
    </source>
</evidence>
<evidence type="ECO:0000256" key="1">
    <source>
        <dbReference type="ARBA" id="ARBA00004651"/>
    </source>
</evidence>
<dbReference type="InterPro" id="IPR027379">
    <property type="entry name" value="CLS_N"/>
</dbReference>
<keyword evidence="5 6" id="KW-0472">Membrane</keyword>
<keyword evidence="4 6" id="KW-1133">Transmembrane helix</keyword>
<keyword evidence="2" id="KW-1003">Cell membrane</keyword>
<reference evidence="8 9" key="1">
    <citation type="submission" date="2016-11" db="EMBL/GenBank/DDBJ databases">
        <authorList>
            <person name="Jaros S."/>
            <person name="Januszkiewicz K."/>
            <person name="Wedrychowicz H."/>
        </authorList>
    </citation>
    <scope>NUCLEOTIDE SEQUENCE [LARGE SCALE GENOMIC DNA]</scope>
    <source>
        <strain evidence="8 9">Y1</strain>
    </source>
</reference>